<protein>
    <submittedName>
        <fullName evidence="1">Uncharacterized protein</fullName>
    </submittedName>
</protein>
<name>A0A7W7S3S5_9ACTN</name>
<organism evidence="1 2">
    <name type="scientific">Streptosporangium album</name>
    <dbReference type="NCBI Taxonomy" id="47479"/>
    <lineage>
        <taxon>Bacteria</taxon>
        <taxon>Bacillati</taxon>
        <taxon>Actinomycetota</taxon>
        <taxon>Actinomycetes</taxon>
        <taxon>Streptosporangiales</taxon>
        <taxon>Streptosporangiaceae</taxon>
        <taxon>Streptosporangium</taxon>
    </lineage>
</organism>
<dbReference type="EMBL" id="JACHJU010000005">
    <property type="protein sequence ID" value="MBB4943389.1"/>
    <property type="molecule type" value="Genomic_DNA"/>
</dbReference>
<evidence type="ECO:0000313" key="2">
    <source>
        <dbReference type="Proteomes" id="UP000534286"/>
    </source>
</evidence>
<accession>A0A7W7S3S5</accession>
<evidence type="ECO:0000313" key="1">
    <source>
        <dbReference type="EMBL" id="MBB4943389.1"/>
    </source>
</evidence>
<dbReference type="Proteomes" id="UP000534286">
    <property type="component" value="Unassembled WGS sequence"/>
</dbReference>
<dbReference type="RefSeq" id="WP_184759229.1">
    <property type="nucleotide sequence ID" value="NZ_BAABEK010000147.1"/>
</dbReference>
<proteinExistence type="predicted"/>
<reference evidence="1 2" key="1">
    <citation type="submission" date="2020-08" db="EMBL/GenBank/DDBJ databases">
        <title>Sequencing the genomes of 1000 actinobacteria strains.</title>
        <authorList>
            <person name="Klenk H.-P."/>
        </authorList>
    </citation>
    <scope>NUCLEOTIDE SEQUENCE [LARGE SCALE GENOMIC DNA]</scope>
    <source>
        <strain evidence="1 2">DSM 43023</strain>
    </source>
</reference>
<comment type="caution">
    <text evidence="1">The sequence shown here is derived from an EMBL/GenBank/DDBJ whole genome shotgun (WGS) entry which is preliminary data.</text>
</comment>
<sequence length="99" mass="11185">MIDTAPHPDDRPAEQTPTVICAYDTPEAERIRREVGLNRGNSIYAVSPDSIRGVLQVKLYVIETPRFADRPDADRIQKQLRMSSLIQTPHPGWSATWEA</sequence>
<dbReference type="AlphaFoldDB" id="A0A7W7S3S5"/>
<gene>
    <name evidence="1" type="ORF">FHR32_007789</name>
</gene>
<keyword evidence="2" id="KW-1185">Reference proteome</keyword>